<dbReference type="Pfam" id="PF04287">
    <property type="entry name" value="DUF446"/>
    <property type="match status" value="1"/>
</dbReference>
<dbReference type="InterPro" id="IPR023376">
    <property type="entry name" value="YqcC-like_dom"/>
</dbReference>
<proteinExistence type="predicted"/>
<name>A0ABX7QWZ7_9GAMM</name>
<dbReference type="EMBL" id="CP071503">
    <property type="protein sequence ID" value="QSX35500.1"/>
    <property type="molecule type" value="Genomic_DNA"/>
</dbReference>
<protein>
    <submittedName>
        <fullName evidence="2">YqcC family protein</fullName>
    </submittedName>
</protein>
<dbReference type="RefSeq" id="WP_207356691.1">
    <property type="nucleotide sequence ID" value="NZ_CP071503.1"/>
</dbReference>
<organism evidence="2 3">
    <name type="scientific">Shewanella avicenniae</name>
    <dbReference type="NCBI Taxonomy" id="2814294"/>
    <lineage>
        <taxon>Bacteria</taxon>
        <taxon>Pseudomonadati</taxon>
        <taxon>Pseudomonadota</taxon>
        <taxon>Gammaproteobacteria</taxon>
        <taxon>Alteromonadales</taxon>
        <taxon>Shewanellaceae</taxon>
        <taxon>Shewanella</taxon>
    </lineage>
</organism>
<evidence type="ECO:0000259" key="1">
    <source>
        <dbReference type="Pfam" id="PF04287"/>
    </source>
</evidence>
<dbReference type="PIRSF" id="PIRSF006257">
    <property type="entry name" value="UCP006257"/>
    <property type="match status" value="1"/>
</dbReference>
<dbReference type="Gene3D" id="1.20.1440.40">
    <property type="entry name" value="YqcC-like"/>
    <property type="match status" value="1"/>
</dbReference>
<dbReference type="InterPro" id="IPR007384">
    <property type="entry name" value="UCP006257"/>
</dbReference>
<gene>
    <name evidence="2" type="ORF">JYB87_12280</name>
</gene>
<accession>A0ABX7QWZ7</accession>
<evidence type="ECO:0000313" key="3">
    <source>
        <dbReference type="Proteomes" id="UP000662770"/>
    </source>
</evidence>
<sequence length="105" mass="12078">MVYQQTQILLETLEQQLRTSQLWSELQPSVDALASTAPFACDTMSFENWLQFIFLPKMQQLLAQQLPLPQKIAIAPMAQQLWAEFPARYPVINTLEKIDALLSQQ</sequence>
<feature type="domain" description="YqcC-like" evidence="1">
    <location>
        <begin position="7"/>
        <end position="101"/>
    </location>
</feature>
<keyword evidence="3" id="KW-1185">Reference proteome</keyword>
<dbReference type="SUPFAM" id="SSF158452">
    <property type="entry name" value="YqcC-like"/>
    <property type="match status" value="1"/>
</dbReference>
<evidence type="ECO:0000313" key="2">
    <source>
        <dbReference type="EMBL" id="QSX35500.1"/>
    </source>
</evidence>
<reference evidence="2 3" key="1">
    <citation type="submission" date="2021-03" db="EMBL/GenBank/DDBJ databases">
        <title>Novel species identification of genus Shewanella.</title>
        <authorList>
            <person name="Liu G."/>
            <person name="Zhang Q."/>
        </authorList>
    </citation>
    <scope>NUCLEOTIDE SEQUENCE [LARGE SCALE GENOMIC DNA]</scope>
    <source>
        <strain evidence="2 3">FJAT-51800</strain>
    </source>
</reference>
<dbReference type="PANTHER" id="PTHR39586:SF1">
    <property type="entry name" value="CYTOPLASMIC PROTEIN"/>
    <property type="match status" value="1"/>
</dbReference>
<dbReference type="InterPro" id="IPR036814">
    <property type="entry name" value="YqcC-like_sf"/>
</dbReference>
<dbReference type="Proteomes" id="UP000662770">
    <property type="component" value="Chromosome"/>
</dbReference>
<dbReference type="PANTHER" id="PTHR39586">
    <property type="entry name" value="CYTOPLASMIC PROTEIN-RELATED"/>
    <property type="match status" value="1"/>
</dbReference>